<name>A0A6A7BCN6_9PLEO</name>
<comment type="similarity">
    <text evidence="1">Belongs to the peptidase S33 family.</text>
</comment>
<protein>
    <submittedName>
        <fullName evidence="6">Alpha/beta-hydrolase</fullName>
    </submittedName>
</protein>
<dbReference type="AlphaFoldDB" id="A0A6A7BCN6"/>
<evidence type="ECO:0000259" key="5">
    <source>
        <dbReference type="Pfam" id="PF06441"/>
    </source>
</evidence>
<feature type="region of interest" description="Disordered" evidence="3">
    <location>
        <begin position="404"/>
        <end position="435"/>
    </location>
</feature>
<dbReference type="Pfam" id="PF00561">
    <property type="entry name" value="Abhydrolase_1"/>
    <property type="match status" value="1"/>
</dbReference>
<dbReference type="GO" id="GO:0097176">
    <property type="term" value="P:epoxide metabolic process"/>
    <property type="evidence" value="ECO:0007669"/>
    <property type="project" value="TreeGrafter"/>
</dbReference>
<feature type="region of interest" description="Disordered" evidence="3">
    <location>
        <begin position="102"/>
        <end position="121"/>
    </location>
</feature>
<evidence type="ECO:0000259" key="4">
    <source>
        <dbReference type="Pfam" id="PF00561"/>
    </source>
</evidence>
<dbReference type="SUPFAM" id="SSF53474">
    <property type="entry name" value="alpha/beta-Hydrolases"/>
    <property type="match status" value="2"/>
</dbReference>
<accession>A0A6A7BCN6</accession>
<dbReference type="GO" id="GO:0004301">
    <property type="term" value="F:epoxide hydrolase activity"/>
    <property type="evidence" value="ECO:0007669"/>
    <property type="project" value="TreeGrafter"/>
</dbReference>
<feature type="domain" description="AB hydrolase-1" evidence="4">
    <location>
        <begin position="150"/>
        <end position="267"/>
    </location>
</feature>
<dbReference type="InterPro" id="IPR029058">
    <property type="entry name" value="AB_hydrolase_fold"/>
</dbReference>
<dbReference type="OrthoDB" id="7130006at2759"/>
<dbReference type="Pfam" id="PF06441">
    <property type="entry name" value="EHN"/>
    <property type="match status" value="1"/>
</dbReference>
<evidence type="ECO:0000256" key="2">
    <source>
        <dbReference type="ARBA" id="ARBA00022801"/>
    </source>
</evidence>
<dbReference type="PANTHER" id="PTHR21661:SF71">
    <property type="entry name" value="EPOXIDE HYDROLASE N-TERMINAL DOMAIN-CONTAINING PROTEIN"/>
    <property type="match status" value="1"/>
</dbReference>
<feature type="domain" description="Epoxide hydrolase N-terminal" evidence="5">
    <location>
        <begin position="15"/>
        <end position="91"/>
    </location>
</feature>
<keyword evidence="7" id="KW-1185">Reference proteome</keyword>
<proteinExistence type="inferred from homology"/>
<dbReference type="EMBL" id="MU006300">
    <property type="protein sequence ID" value="KAF2851918.1"/>
    <property type="molecule type" value="Genomic_DNA"/>
</dbReference>
<dbReference type="Gene3D" id="3.40.50.1820">
    <property type="entry name" value="alpha/beta hydrolase"/>
    <property type="match status" value="1"/>
</dbReference>
<evidence type="ECO:0000256" key="3">
    <source>
        <dbReference type="SAM" id="MobiDB-lite"/>
    </source>
</evidence>
<evidence type="ECO:0000313" key="6">
    <source>
        <dbReference type="EMBL" id="KAF2851918.1"/>
    </source>
</evidence>
<dbReference type="Proteomes" id="UP000799423">
    <property type="component" value="Unassembled WGS sequence"/>
</dbReference>
<gene>
    <name evidence="6" type="ORF">T440DRAFT_477940</name>
</gene>
<dbReference type="InterPro" id="IPR010497">
    <property type="entry name" value="Epoxide_hydro_N"/>
</dbReference>
<reference evidence="6" key="1">
    <citation type="submission" date="2020-01" db="EMBL/GenBank/DDBJ databases">
        <authorList>
            <consortium name="DOE Joint Genome Institute"/>
            <person name="Haridas S."/>
            <person name="Albert R."/>
            <person name="Binder M."/>
            <person name="Bloem J."/>
            <person name="Labutti K."/>
            <person name="Salamov A."/>
            <person name="Andreopoulos B."/>
            <person name="Baker S.E."/>
            <person name="Barry K."/>
            <person name="Bills G."/>
            <person name="Bluhm B.H."/>
            <person name="Cannon C."/>
            <person name="Castanera R."/>
            <person name="Culley D.E."/>
            <person name="Daum C."/>
            <person name="Ezra D."/>
            <person name="Gonzalez J.B."/>
            <person name="Henrissat B."/>
            <person name="Kuo A."/>
            <person name="Liang C."/>
            <person name="Lipzen A."/>
            <person name="Lutzoni F."/>
            <person name="Magnuson J."/>
            <person name="Mondo S."/>
            <person name="Nolan M."/>
            <person name="Ohm R."/>
            <person name="Pangilinan J."/>
            <person name="Park H.-J."/>
            <person name="Ramirez L."/>
            <person name="Alfaro M."/>
            <person name="Sun H."/>
            <person name="Tritt A."/>
            <person name="Yoshinaga Y."/>
            <person name="Zwiers L.-H."/>
            <person name="Turgeon B.G."/>
            <person name="Goodwin S.B."/>
            <person name="Spatafora J.W."/>
            <person name="Crous P.W."/>
            <person name="Grigoriev I.V."/>
        </authorList>
    </citation>
    <scope>NUCLEOTIDE SEQUENCE</scope>
    <source>
        <strain evidence="6">IPT5</strain>
    </source>
</reference>
<keyword evidence="2" id="KW-0378">Hydrolase</keyword>
<sequence>MATPQQNFEDDREAVTPYTMHVSSRYLSLTHRKLELTRLPRELDLPTPDRWSQGTPKSVLEPLLDFWLEGYEWRKEEEEFNRLLPQFRTSVGIRIPSAPLSVGAKGRGRTGGKKGKGETDLGVGLERKDEMETLRIHFVHKRSSRANAIPLLFCHTWPSSFVEVQRVIEALTEPVGLPGGEGVQAFHVVAPSIPGFGFSDASLREDFGLRATAGVFDAVMGRLGYAEGGYVAVGTGWGFSICRALALDYPTHCLAVHTSNPSFPAPSLKKSKLRYVRYRIAKLTKAKIPMLSFGYTPTELYTPPNTRGPGDINDALQLHRPLGPTLHHLYSLRPQTLAFSLCDSPVGLLAALLDVIHTREVVQDPLASRSISPFLSPVELEMQEARVAQTSVNASAIQTSTYGLESVEEEAEVQSDTTERPVGVTGEWTDGNGGEVKGYTWSPTEILNFVMLQWLPGPEANSEAGTATPLMWGSASWDIAWVKRHQQPATLPGFEAPDLLVMDMREYFGMLMKNGRLGRIRKGSEPAENGQAQSSNV</sequence>
<dbReference type="InterPro" id="IPR000073">
    <property type="entry name" value="AB_hydrolase_1"/>
</dbReference>
<organism evidence="6 7">
    <name type="scientific">Plenodomus tracheiphilus IPT5</name>
    <dbReference type="NCBI Taxonomy" id="1408161"/>
    <lineage>
        <taxon>Eukaryota</taxon>
        <taxon>Fungi</taxon>
        <taxon>Dikarya</taxon>
        <taxon>Ascomycota</taxon>
        <taxon>Pezizomycotina</taxon>
        <taxon>Dothideomycetes</taxon>
        <taxon>Pleosporomycetidae</taxon>
        <taxon>Pleosporales</taxon>
        <taxon>Pleosporineae</taxon>
        <taxon>Leptosphaeriaceae</taxon>
        <taxon>Plenodomus</taxon>
    </lineage>
</organism>
<dbReference type="PANTHER" id="PTHR21661">
    <property type="entry name" value="EPOXIDE HYDROLASE 1-RELATED"/>
    <property type="match status" value="1"/>
</dbReference>
<evidence type="ECO:0000256" key="1">
    <source>
        <dbReference type="ARBA" id="ARBA00010088"/>
    </source>
</evidence>
<evidence type="ECO:0000313" key="7">
    <source>
        <dbReference type="Proteomes" id="UP000799423"/>
    </source>
</evidence>